<proteinExistence type="predicted"/>
<comment type="caution">
    <text evidence="1">The sequence shown here is derived from an EMBL/GenBank/DDBJ whole genome shotgun (WGS) entry which is preliminary data.</text>
</comment>
<dbReference type="AlphaFoldDB" id="A0A8J4B1A8"/>
<keyword evidence="2" id="KW-1185">Reference proteome</keyword>
<gene>
    <name evidence="1" type="ORF">Vafri_8026</name>
</gene>
<evidence type="ECO:0000313" key="2">
    <source>
        <dbReference type="Proteomes" id="UP000747399"/>
    </source>
</evidence>
<accession>A0A8J4B1A8</accession>
<reference evidence="1" key="1">
    <citation type="journal article" date="2021" name="Proc. Natl. Acad. Sci. U.S.A.">
        <title>Three genomes in the algal genus Volvox reveal the fate of a haploid sex-determining region after a transition to homothallism.</title>
        <authorList>
            <person name="Yamamoto K."/>
            <person name="Hamaji T."/>
            <person name="Kawai-Toyooka H."/>
            <person name="Matsuzaki R."/>
            <person name="Takahashi F."/>
            <person name="Nishimura Y."/>
            <person name="Kawachi M."/>
            <person name="Noguchi H."/>
            <person name="Minakuchi Y."/>
            <person name="Umen J.G."/>
            <person name="Toyoda A."/>
            <person name="Nozaki H."/>
        </authorList>
    </citation>
    <scope>NUCLEOTIDE SEQUENCE</scope>
    <source>
        <strain evidence="1">NIES-3780</strain>
    </source>
</reference>
<dbReference type="EMBL" id="BNCO01000012">
    <property type="protein sequence ID" value="GIL52066.1"/>
    <property type="molecule type" value="Genomic_DNA"/>
</dbReference>
<evidence type="ECO:0000313" key="1">
    <source>
        <dbReference type="EMBL" id="GIL52066.1"/>
    </source>
</evidence>
<organism evidence="1 2">
    <name type="scientific">Volvox africanus</name>
    <dbReference type="NCBI Taxonomy" id="51714"/>
    <lineage>
        <taxon>Eukaryota</taxon>
        <taxon>Viridiplantae</taxon>
        <taxon>Chlorophyta</taxon>
        <taxon>core chlorophytes</taxon>
        <taxon>Chlorophyceae</taxon>
        <taxon>CS clade</taxon>
        <taxon>Chlamydomonadales</taxon>
        <taxon>Volvocaceae</taxon>
        <taxon>Volvox</taxon>
    </lineage>
</organism>
<protein>
    <submittedName>
        <fullName evidence="1">Uncharacterized protein</fullName>
    </submittedName>
</protein>
<sequence>MFWKSGFSHLQCPGTDLPAPRQNRQVLRRRRVWSLLAVYEAHTAPHQVTGCAAERWRVQIRPSTAESKVGGQWKDAEGIGFLLREVIPTTGKLAELTRILHTTIAASPYKQLLNMLRSFAKLQAFVSHYYAHTTFDTVVLLPQSQMV</sequence>
<dbReference type="Proteomes" id="UP000747399">
    <property type="component" value="Unassembled WGS sequence"/>
</dbReference>
<name>A0A8J4B1A8_9CHLO</name>